<evidence type="ECO:0000256" key="7">
    <source>
        <dbReference type="ARBA" id="ARBA00022842"/>
    </source>
</evidence>
<dbReference type="Pfam" id="PF13500">
    <property type="entry name" value="AAA_26"/>
    <property type="match status" value="1"/>
</dbReference>
<dbReference type="HAMAP" id="MF_00336">
    <property type="entry name" value="BioD"/>
    <property type="match status" value="1"/>
</dbReference>
<organism evidence="10 11">
    <name type="scientific">Brevibacillus formosus</name>
    <dbReference type="NCBI Taxonomy" id="54913"/>
    <lineage>
        <taxon>Bacteria</taxon>
        <taxon>Bacillati</taxon>
        <taxon>Bacillota</taxon>
        <taxon>Bacilli</taxon>
        <taxon>Bacillales</taxon>
        <taxon>Paenibacillaceae</taxon>
        <taxon>Brevibacillus</taxon>
    </lineage>
</organism>
<dbReference type="Proteomes" id="UP000197781">
    <property type="component" value="Chromosome"/>
</dbReference>
<comment type="catalytic activity">
    <reaction evidence="9">
        <text>(7R,8S)-7,8-diammoniononanoate + CO2 + ATP = (4R,5S)-dethiobiotin + ADP + phosphate + 3 H(+)</text>
        <dbReference type="Rhea" id="RHEA:15805"/>
        <dbReference type="ChEBI" id="CHEBI:15378"/>
        <dbReference type="ChEBI" id="CHEBI:16526"/>
        <dbReference type="ChEBI" id="CHEBI:30616"/>
        <dbReference type="ChEBI" id="CHEBI:43474"/>
        <dbReference type="ChEBI" id="CHEBI:149469"/>
        <dbReference type="ChEBI" id="CHEBI:149473"/>
        <dbReference type="ChEBI" id="CHEBI:456216"/>
        <dbReference type="EC" id="6.3.3.3"/>
    </reaction>
</comment>
<evidence type="ECO:0000256" key="4">
    <source>
        <dbReference type="ARBA" id="ARBA00022741"/>
    </source>
</evidence>
<keyword evidence="4 9" id="KW-0547">Nucleotide-binding</keyword>
<dbReference type="GO" id="GO:0000287">
    <property type="term" value="F:magnesium ion binding"/>
    <property type="evidence" value="ECO:0007669"/>
    <property type="project" value="UniProtKB-UniRule"/>
</dbReference>
<evidence type="ECO:0000256" key="1">
    <source>
        <dbReference type="ARBA" id="ARBA00022490"/>
    </source>
</evidence>
<feature type="binding site" evidence="9">
    <location>
        <position position="117"/>
    </location>
    <ligand>
        <name>Mg(2+)</name>
        <dbReference type="ChEBI" id="CHEBI:18420"/>
    </ligand>
</feature>
<keyword evidence="1 9" id="KW-0963">Cytoplasm</keyword>
<keyword evidence="3 9" id="KW-0479">Metal-binding</keyword>
<dbReference type="EMBL" id="CP018145">
    <property type="protein sequence ID" value="ASJ56163.1"/>
    <property type="molecule type" value="Genomic_DNA"/>
</dbReference>
<dbReference type="CDD" id="cd03109">
    <property type="entry name" value="DTBS"/>
    <property type="match status" value="1"/>
</dbReference>
<feature type="binding site" evidence="9">
    <location>
        <begin position="17"/>
        <end position="22"/>
    </location>
    <ligand>
        <name>ATP</name>
        <dbReference type="ChEBI" id="CHEBI:30616"/>
    </ligand>
</feature>
<dbReference type="PANTHER" id="PTHR43210">
    <property type="entry name" value="DETHIOBIOTIN SYNTHETASE"/>
    <property type="match status" value="1"/>
</dbReference>
<dbReference type="AlphaFoldDB" id="A0A220MMH4"/>
<keyword evidence="7 9" id="KW-0460">Magnesium</keyword>
<name>A0A220MMH4_9BACL</name>
<evidence type="ECO:0000256" key="9">
    <source>
        <dbReference type="HAMAP-Rule" id="MF_00336"/>
    </source>
</evidence>
<dbReference type="GO" id="GO:0009102">
    <property type="term" value="P:biotin biosynthetic process"/>
    <property type="evidence" value="ECO:0007669"/>
    <property type="project" value="UniProtKB-UniRule"/>
</dbReference>
<keyword evidence="2 9" id="KW-0436">Ligase</keyword>
<dbReference type="GO" id="GO:0005524">
    <property type="term" value="F:ATP binding"/>
    <property type="evidence" value="ECO:0007669"/>
    <property type="project" value="UniProtKB-UniRule"/>
</dbReference>
<evidence type="ECO:0000313" key="11">
    <source>
        <dbReference type="Proteomes" id="UP000197781"/>
    </source>
</evidence>
<protein>
    <recommendedName>
        <fullName evidence="9">ATP-dependent dethiobiotin synthetase BioD</fullName>
        <ecNumber evidence="9">6.3.3.3</ecNumber>
    </recommendedName>
    <alternativeName>
        <fullName evidence="9">DTB synthetase</fullName>
        <shortName evidence="9">DTBS</shortName>
    </alternativeName>
    <alternativeName>
        <fullName evidence="9">Dethiobiotin synthase</fullName>
    </alternativeName>
</protein>
<feature type="binding site" evidence="9">
    <location>
        <position position="56"/>
    </location>
    <ligand>
        <name>ATP</name>
        <dbReference type="ChEBI" id="CHEBI:30616"/>
    </ligand>
</feature>
<comment type="similarity">
    <text evidence="9">Belongs to the dethiobiotin synthetase family.</text>
</comment>
<dbReference type="SUPFAM" id="SSF52540">
    <property type="entry name" value="P-loop containing nucleoside triphosphate hydrolases"/>
    <property type="match status" value="1"/>
</dbReference>
<feature type="binding site" evidence="9">
    <location>
        <begin position="117"/>
        <end position="120"/>
    </location>
    <ligand>
        <name>ATP</name>
        <dbReference type="ChEBI" id="CHEBI:30616"/>
    </ligand>
</feature>
<comment type="function">
    <text evidence="9">Catalyzes a mechanistically unusual reaction, the ATP-dependent insertion of CO2 between the N7 and N8 nitrogen atoms of 7,8-diaminopelargonic acid (DAPA, also called 7,8-diammoniononanoate) to form a ureido ring.</text>
</comment>
<evidence type="ECO:0000256" key="8">
    <source>
        <dbReference type="ARBA" id="ARBA00047386"/>
    </source>
</evidence>
<feature type="binding site" evidence="9">
    <location>
        <begin position="209"/>
        <end position="211"/>
    </location>
    <ligand>
        <name>ATP</name>
        <dbReference type="ChEBI" id="CHEBI:30616"/>
    </ligand>
</feature>
<sequence length="247" mass="26434">MADRPFSGLFITGTDTGVGKTVVTAGIASVLREAGVDIGVWKPVQSGARAYDEGSDAMHLRSWSGVPDTCEEIAPLCFEAPLAPFLAAEAEGKSLTMEEVIACGRPLMERYPALLVEGAGGLIVPLTPTETMADLAARLNLPMLIVARAGLGTINHTLLSVWYARELGIEVAGVILNQNNSAGVIDESVKTNASMIESYGGVPVWGVLPWIDQPLGRQRLTQLIHECVDIGQLCQWSHKQKEGETRK</sequence>
<keyword evidence="5 9" id="KW-0093">Biotin biosynthesis</keyword>
<feature type="binding site" evidence="9">
    <location>
        <position position="46"/>
    </location>
    <ligand>
        <name>substrate</name>
    </ligand>
</feature>
<dbReference type="EC" id="6.3.3.3" evidence="9"/>
<dbReference type="GO" id="GO:0004141">
    <property type="term" value="F:dethiobiotin synthase activity"/>
    <property type="evidence" value="ECO:0007669"/>
    <property type="project" value="UniProtKB-UniRule"/>
</dbReference>
<dbReference type="GO" id="GO:0005829">
    <property type="term" value="C:cytosol"/>
    <property type="evidence" value="ECO:0007669"/>
    <property type="project" value="TreeGrafter"/>
</dbReference>
<feature type="binding site" evidence="9">
    <location>
        <position position="56"/>
    </location>
    <ligand>
        <name>Mg(2+)</name>
        <dbReference type="ChEBI" id="CHEBI:18420"/>
    </ligand>
</feature>
<dbReference type="PIRSF" id="PIRSF006755">
    <property type="entry name" value="DTB_synth"/>
    <property type="match status" value="1"/>
</dbReference>
<comment type="catalytic activity">
    <reaction evidence="8">
        <text>(7R,8S)-8-amino-7-(carboxyamino)nonanoate + ATP = (4R,5S)-dethiobiotin + ADP + phosphate + H(+)</text>
        <dbReference type="Rhea" id="RHEA:63684"/>
        <dbReference type="ChEBI" id="CHEBI:15378"/>
        <dbReference type="ChEBI" id="CHEBI:30616"/>
        <dbReference type="ChEBI" id="CHEBI:43474"/>
        <dbReference type="ChEBI" id="CHEBI:149470"/>
        <dbReference type="ChEBI" id="CHEBI:149473"/>
        <dbReference type="ChEBI" id="CHEBI:456216"/>
    </reaction>
</comment>
<comment type="caution">
    <text evidence="9">Lacks conserved residue(s) required for the propagation of feature annotation.</text>
</comment>
<comment type="cofactor">
    <cofactor evidence="9">
        <name>Mg(2+)</name>
        <dbReference type="ChEBI" id="CHEBI:18420"/>
    </cofactor>
</comment>
<evidence type="ECO:0000256" key="5">
    <source>
        <dbReference type="ARBA" id="ARBA00022756"/>
    </source>
</evidence>
<dbReference type="NCBIfam" id="TIGR00347">
    <property type="entry name" value="bioD"/>
    <property type="match status" value="1"/>
</dbReference>
<dbReference type="InterPro" id="IPR004472">
    <property type="entry name" value="DTB_synth_BioD"/>
</dbReference>
<reference evidence="10 11" key="1">
    <citation type="submission" date="2016-11" db="EMBL/GenBank/DDBJ databases">
        <authorList>
            <person name="Jaros S."/>
            <person name="Januszkiewicz K."/>
            <person name="Wedrychowicz H."/>
        </authorList>
    </citation>
    <scope>NUCLEOTIDE SEQUENCE [LARGE SCALE GENOMIC DNA]</scope>
    <source>
        <strain evidence="10 11">NF2</strain>
    </source>
</reference>
<proteinExistence type="inferred from homology"/>
<dbReference type="KEGG" id="bfm:BP422_22990"/>
<dbReference type="PANTHER" id="PTHR43210:SF2">
    <property type="entry name" value="ATP-DEPENDENT DETHIOBIOTIN SYNTHETASE BIOD 2"/>
    <property type="match status" value="1"/>
</dbReference>
<evidence type="ECO:0000256" key="6">
    <source>
        <dbReference type="ARBA" id="ARBA00022840"/>
    </source>
</evidence>
<dbReference type="RefSeq" id="WP_088909755.1">
    <property type="nucleotide sequence ID" value="NZ_CP018145.1"/>
</dbReference>
<evidence type="ECO:0000256" key="2">
    <source>
        <dbReference type="ARBA" id="ARBA00022598"/>
    </source>
</evidence>
<feature type="binding site" evidence="9">
    <location>
        <position position="21"/>
    </location>
    <ligand>
        <name>Mg(2+)</name>
        <dbReference type="ChEBI" id="CHEBI:18420"/>
    </ligand>
</feature>
<feature type="active site" evidence="9">
    <location>
        <position position="42"/>
    </location>
</feature>
<dbReference type="Gene3D" id="3.40.50.300">
    <property type="entry name" value="P-loop containing nucleotide triphosphate hydrolases"/>
    <property type="match status" value="1"/>
</dbReference>
<dbReference type="InterPro" id="IPR027417">
    <property type="entry name" value="P-loop_NTPase"/>
</dbReference>
<dbReference type="UniPathway" id="UPA00078">
    <property type="reaction ID" value="UER00161"/>
</dbReference>
<evidence type="ECO:0000313" key="10">
    <source>
        <dbReference type="EMBL" id="ASJ56163.1"/>
    </source>
</evidence>
<comment type="subcellular location">
    <subcellularLocation>
        <location evidence="9">Cytoplasm</location>
    </subcellularLocation>
</comment>
<comment type="subunit">
    <text evidence="9">Homodimer.</text>
</comment>
<gene>
    <name evidence="9" type="primary">bioD</name>
    <name evidence="10" type="ORF">BP422_22990</name>
</gene>
<keyword evidence="6 9" id="KW-0067">ATP-binding</keyword>
<evidence type="ECO:0000256" key="3">
    <source>
        <dbReference type="ARBA" id="ARBA00022723"/>
    </source>
</evidence>
<comment type="pathway">
    <text evidence="9">Cofactor biosynthesis; biotin biosynthesis; biotin from 7,8-diaminononanoate: step 1/2.</text>
</comment>
<accession>A0A220MMH4</accession>
<feature type="binding site" evidence="9">
    <location>
        <begin position="177"/>
        <end position="178"/>
    </location>
    <ligand>
        <name>ATP</name>
        <dbReference type="ChEBI" id="CHEBI:30616"/>
    </ligand>
</feature>